<dbReference type="Proteomes" id="UP001456524">
    <property type="component" value="Unassembled WGS sequence"/>
</dbReference>
<name>A0ABR1XLW7_9PEZI</name>
<feature type="compositionally biased region" description="Low complexity" evidence="1">
    <location>
        <begin position="163"/>
        <end position="174"/>
    </location>
</feature>
<feature type="compositionally biased region" description="Polar residues" evidence="1">
    <location>
        <begin position="112"/>
        <end position="126"/>
    </location>
</feature>
<feature type="region of interest" description="Disordered" evidence="1">
    <location>
        <begin position="145"/>
        <end position="178"/>
    </location>
</feature>
<evidence type="ECO:0000313" key="4">
    <source>
        <dbReference type="Proteomes" id="UP001456524"/>
    </source>
</evidence>
<feature type="region of interest" description="Disordered" evidence="1">
    <location>
        <begin position="112"/>
        <end position="133"/>
    </location>
</feature>
<comment type="caution">
    <text evidence="3">The sequence shown here is derived from an EMBL/GenBank/DDBJ whole genome shotgun (WGS) entry which is preliminary data.</text>
</comment>
<evidence type="ECO:0000256" key="2">
    <source>
        <dbReference type="SAM" id="Phobius"/>
    </source>
</evidence>
<keyword evidence="4" id="KW-1185">Reference proteome</keyword>
<evidence type="ECO:0000313" key="3">
    <source>
        <dbReference type="EMBL" id="KAK8159744.1"/>
    </source>
</evidence>
<sequence length="245" mass="26541">MAKYEQNVQQSPAWLEIDSSSVWPEPTENSLLRLYSDDYTRLYLHHLALNHIKKLLGVASFSPKSLPASRVPLPACHQTPLRQSHSPSFLRSSFISEDIPLLPSLISLTPLAGQTHSPSTQRSAAQHRTADKCHARDPLHAAHASHLMPSHQSHPRVNRGDVTSTSPSPSSSTSQAGEQMLVEGGCAWLAVTGSPSFPPPCPILPPTHTHAVQEGNIARRRRRLDWVALDWVGLGVGVGVGVGVG</sequence>
<protein>
    <submittedName>
        <fullName evidence="3">Uncharacterized protein</fullName>
    </submittedName>
</protein>
<proteinExistence type="predicted"/>
<keyword evidence="2" id="KW-0812">Transmembrane</keyword>
<accession>A0ABR1XLW7</accession>
<keyword evidence="2" id="KW-0472">Membrane</keyword>
<dbReference type="EMBL" id="JBBWUH010000008">
    <property type="protein sequence ID" value="KAK8159744.1"/>
    <property type="molecule type" value="Genomic_DNA"/>
</dbReference>
<organism evidence="3 4">
    <name type="scientific">Phyllosticta citrichinensis</name>
    <dbReference type="NCBI Taxonomy" id="1130410"/>
    <lineage>
        <taxon>Eukaryota</taxon>
        <taxon>Fungi</taxon>
        <taxon>Dikarya</taxon>
        <taxon>Ascomycota</taxon>
        <taxon>Pezizomycotina</taxon>
        <taxon>Dothideomycetes</taxon>
        <taxon>Dothideomycetes incertae sedis</taxon>
        <taxon>Botryosphaeriales</taxon>
        <taxon>Phyllostictaceae</taxon>
        <taxon>Phyllosticta</taxon>
    </lineage>
</organism>
<gene>
    <name evidence="3" type="ORF">IWX90DRAFT_309336</name>
</gene>
<keyword evidence="2" id="KW-1133">Transmembrane helix</keyword>
<feature type="transmembrane region" description="Helical" evidence="2">
    <location>
        <begin position="226"/>
        <end position="244"/>
    </location>
</feature>
<evidence type="ECO:0000256" key="1">
    <source>
        <dbReference type="SAM" id="MobiDB-lite"/>
    </source>
</evidence>
<reference evidence="3 4" key="1">
    <citation type="journal article" date="2022" name="G3 (Bethesda)">
        <title>Enemy or ally: a genomic approach to elucidate the lifestyle of Phyllosticta citrichinaensis.</title>
        <authorList>
            <person name="Buijs V.A."/>
            <person name="Groenewald J.Z."/>
            <person name="Haridas S."/>
            <person name="LaButti K.M."/>
            <person name="Lipzen A."/>
            <person name="Martin F.M."/>
            <person name="Barry K."/>
            <person name="Grigoriev I.V."/>
            <person name="Crous P.W."/>
            <person name="Seidl M.F."/>
        </authorList>
    </citation>
    <scope>NUCLEOTIDE SEQUENCE [LARGE SCALE GENOMIC DNA]</scope>
    <source>
        <strain evidence="3 4">CBS 129764</strain>
    </source>
</reference>